<evidence type="ECO:0000313" key="3">
    <source>
        <dbReference type="Proteomes" id="UP001595993"/>
    </source>
</evidence>
<evidence type="ECO:0000259" key="1">
    <source>
        <dbReference type="Pfam" id="PF21837"/>
    </source>
</evidence>
<dbReference type="InterPro" id="IPR054191">
    <property type="entry name" value="DUF6896"/>
</dbReference>
<dbReference type="RefSeq" id="WP_381193461.1">
    <property type="nucleotide sequence ID" value="NZ_JBHSFE010000008.1"/>
</dbReference>
<name>A0ABV9G3L0_9ACTN</name>
<proteinExistence type="predicted"/>
<dbReference type="EMBL" id="JBHSFE010000008">
    <property type="protein sequence ID" value="MFC4607793.1"/>
    <property type="molecule type" value="Genomic_DNA"/>
</dbReference>
<dbReference type="Proteomes" id="UP001595993">
    <property type="component" value="Unassembled WGS sequence"/>
</dbReference>
<evidence type="ECO:0000313" key="2">
    <source>
        <dbReference type="EMBL" id="MFC4607793.1"/>
    </source>
</evidence>
<keyword evidence="3" id="KW-1185">Reference proteome</keyword>
<comment type="caution">
    <text evidence="2">The sequence shown here is derived from an EMBL/GenBank/DDBJ whole genome shotgun (WGS) entry which is preliminary data.</text>
</comment>
<reference evidence="3" key="1">
    <citation type="journal article" date="2019" name="Int. J. Syst. Evol. Microbiol.">
        <title>The Global Catalogue of Microorganisms (GCM) 10K type strain sequencing project: providing services to taxonomists for standard genome sequencing and annotation.</title>
        <authorList>
            <consortium name="The Broad Institute Genomics Platform"/>
            <consortium name="The Broad Institute Genome Sequencing Center for Infectious Disease"/>
            <person name="Wu L."/>
            <person name="Ma J."/>
        </authorList>
    </citation>
    <scope>NUCLEOTIDE SEQUENCE [LARGE SCALE GENOMIC DNA]</scope>
    <source>
        <strain evidence="3">CGMCC 4.7139</strain>
    </source>
</reference>
<accession>A0ABV9G3L0</accession>
<dbReference type="Pfam" id="PF21837">
    <property type="entry name" value="DUF6896"/>
    <property type="match status" value="1"/>
</dbReference>
<sequence length="127" mass="14056">MSSFLESLDLIRRALASQYPEFNALANVLRSVRAGELERRADATGGFSYSVHGRGCLMVGPDGAEVDIDLLPDGHEAFDVWRLEMFARSVGMDPVPRRDDLLHECGELVRLGALAQPQPGWFSRRIG</sequence>
<organism evidence="2 3">
    <name type="scientific">Streptomyces maoxianensis</name>
    <dbReference type="NCBI Taxonomy" id="1459942"/>
    <lineage>
        <taxon>Bacteria</taxon>
        <taxon>Bacillati</taxon>
        <taxon>Actinomycetota</taxon>
        <taxon>Actinomycetes</taxon>
        <taxon>Kitasatosporales</taxon>
        <taxon>Streptomycetaceae</taxon>
        <taxon>Streptomyces</taxon>
    </lineage>
</organism>
<feature type="domain" description="DUF6896" evidence="1">
    <location>
        <begin position="2"/>
        <end position="122"/>
    </location>
</feature>
<gene>
    <name evidence="2" type="ORF">ACFO9E_08185</name>
</gene>
<protein>
    <submittedName>
        <fullName evidence="2">DUF6896 domain-containing protein</fullName>
    </submittedName>
</protein>